<dbReference type="AlphaFoldDB" id="A0AAN7H5L2"/>
<dbReference type="Proteomes" id="UP001301958">
    <property type="component" value="Unassembled WGS sequence"/>
</dbReference>
<feature type="compositionally biased region" description="Acidic residues" evidence="2">
    <location>
        <begin position="391"/>
        <end position="401"/>
    </location>
</feature>
<feature type="compositionally biased region" description="Basic residues" evidence="2">
    <location>
        <begin position="277"/>
        <end position="286"/>
    </location>
</feature>
<gene>
    <name evidence="4" type="ORF">QBC38DRAFT_85089</name>
</gene>
<reference evidence="4" key="2">
    <citation type="submission" date="2023-05" db="EMBL/GenBank/DDBJ databases">
        <authorList>
            <consortium name="Lawrence Berkeley National Laboratory"/>
            <person name="Steindorff A."/>
            <person name="Hensen N."/>
            <person name="Bonometti L."/>
            <person name="Westerberg I."/>
            <person name="Brannstrom I.O."/>
            <person name="Guillou S."/>
            <person name="Cros-Aarteil S."/>
            <person name="Calhoun S."/>
            <person name="Haridas S."/>
            <person name="Kuo A."/>
            <person name="Mondo S."/>
            <person name="Pangilinan J."/>
            <person name="Riley R."/>
            <person name="Labutti K."/>
            <person name="Andreopoulos B."/>
            <person name="Lipzen A."/>
            <person name="Chen C."/>
            <person name="Yanf M."/>
            <person name="Daum C."/>
            <person name="Ng V."/>
            <person name="Clum A."/>
            <person name="Ohm R."/>
            <person name="Martin F."/>
            <person name="Silar P."/>
            <person name="Natvig D."/>
            <person name="Lalanne C."/>
            <person name="Gautier V."/>
            <person name="Ament-Velasquez S.L."/>
            <person name="Kruys A."/>
            <person name="Hutchinson M.I."/>
            <person name="Powell A.J."/>
            <person name="Barry K."/>
            <person name="Miller A.N."/>
            <person name="Grigoriev I.V."/>
            <person name="Debuchy R."/>
            <person name="Gladieux P."/>
            <person name="Thoren M.H."/>
            <person name="Johannesson H."/>
        </authorList>
    </citation>
    <scope>NUCLEOTIDE SEQUENCE</scope>
    <source>
        <strain evidence="4">CBS 990.96</strain>
    </source>
</reference>
<accession>A0AAN7H5L2</accession>
<feature type="region of interest" description="Disordered" evidence="2">
    <location>
        <begin position="213"/>
        <end position="563"/>
    </location>
</feature>
<proteinExistence type="predicted"/>
<evidence type="ECO:0000256" key="2">
    <source>
        <dbReference type="SAM" id="MobiDB-lite"/>
    </source>
</evidence>
<comment type="caution">
    <text evidence="4">The sequence shown here is derived from an EMBL/GenBank/DDBJ whole genome shotgun (WGS) entry which is preliminary data.</text>
</comment>
<feature type="compositionally biased region" description="Polar residues" evidence="2">
    <location>
        <begin position="293"/>
        <end position="303"/>
    </location>
</feature>
<feature type="coiled-coil region" evidence="1">
    <location>
        <begin position="659"/>
        <end position="686"/>
    </location>
</feature>
<feature type="compositionally biased region" description="Basic and acidic residues" evidence="2">
    <location>
        <begin position="471"/>
        <end position="531"/>
    </location>
</feature>
<keyword evidence="5" id="KW-1185">Reference proteome</keyword>
<dbReference type="EMBL" id="MU865305">
    <property type="protein sequence ID" value="KAK4229760.1"/>
    <property type="molecule type" value="Genomic_DNA"/>
</dbReference>
<feature type="compositionally biased region" description="Low complexity" evidence="2">
    <location>
        <begin position="73"/>
        <end position="82"/>
    </location>
</feature>
<name>A0AAN7H5L2_9PEZI</name>
<feature type="compositionally biased region" description="Pro residues" evidence="2">
    <location>
        <begin position="63"/>
        <end position="72"/>
    </location>
</feature>
<evidence type="ECO:0000313" key="5">
    <source>
        <dbReference type="Proteomes" id="UP001301958"/>
    </source>
</evidence>
<organism evidence="4 5">
    <name type="scientific">Podospora fimiseda</name>
    <dbReference type="NCBI Taxonomy" id="252190"/>
    <lineage>
        <taxon>Eukaryota</taxon>
        <taxon>Fungi</taxon>
        <taxon>Dikarya</taxon>
        <taxon>Ascomycota</taxon>
        <taxon>Pezizomycotina</taxon>
        <taxon>Sordariomycetes</taxon>
        <taxon>Sordariomycetidae</taxon>
        <taxon>Sordariales</taxon>
        <taxon>Podosporaceae</taxon>
        <taxon>Podospora</taxon>
    </lineage>
</organism>
<evidence type="ECO:0000256" key="1">
    <source>
        <dbReference type="SAM" id="Coils"/>
    </source>
</evidence>
<reference evidence="4" key="1">
    <citation type="journal article" date="2023" name="Mol. Phylogenet. Evol.">
        <title>Genome-scale phylogeny and comparative genomics of the fungal order Sordariales.</title>
        <authorList>
            <person name="Hensen N."/>
            <person name="Bonometti L."/>
            <person name="Westerberg I."/>
            <person name="Brannstrom I.O."/>
            <person name="Guillou S."/>
            <person name="Cros-Aarteil S."/>
            <person name="Calhoun S."/>
            <person name="Haridas S."/>
            <person name="Kuo A."/>
            <person name="Mondo S."/>
            <person name="Pangilinan J."/>
            <person name="Riley R."/>
            <person name="LaButti K."/>
            <person name="Andreopoulos B."/>
            <person name="Lipzen A."/>
            <person name="Chen C."/>
            <person name="Yan M."/>
            <person name="Daum C."/>
            <person name="Ng V."/>
            <person name="Clum A."/>
            <person name="Steindorff A."/>
            <person name="Ohm R.A."/>
            <person name="Martin F."/>
            <person name="Silar P."/>
            <person name="Natvig D.O."/>
            <person name="Lalanne C."/>
            <person name="Gautier V."/>
            <person name="Ament-Velasquez S.L."/>
            <person name="Kruys A."/>
            <person name="Hutchinson M.I."/>
            <person name="Powell A.J."/>
            <person name="Barry K."/>
            <person name="Miller A.N."/>
            <person name="Grigoriev I.V."/>
            <person name="Debuchy R."/>
            <person name="Gladieux P."/>
            <person name="Hiltunen Thoren M."/>
            <person name="Johannesson H."/>
        </authorList>
    </citation>
    <scope>NUCLEOTIDE SEQUENCE</scope>
    <source>
        <strain evidence="4">CBS 990.96</strain>
    </source>
</reference>
<feature type="compositionally biased region" description="Acidic residues" evidence="2">
    <location>
        <begin position="321"/>
        <end position="379"/>
    </location>
</feature>
<sequence>MATRQERIRERMRGAGRVDLGDIDFGFAIPIVPDYTEEADEEEQLPDAHADQEPSSPGVSSPTPAPPPPPAAAPVTRPTPNTSAKRIHIDKDGRRSGLSPLGDPMSISPRPRARPETRSPTSSRGQPSSLRGMSLPPPSEDEDEAEGEDEDVEDMEVDTPAVDMDDAEPEPEDVNMEDAPVPPLSIKQHQLIQQRGPLSSVIAATKRIAIHSSPEEVVMESPADAPGSGKRQRLHDVSPVVGSSALLQKVLADLNDSSPTRQGGQAPPSSSPVERRVRARIRRSKELKRMSESVGSNSSQTVRTTRRSVKLSGSGSSVVAPEEDVERSEALDAVEEAEDEAETEEEEDHDLGADGDEMEVEDSVIGQVEEDQPMDEEPIIPEPTARRSEEPEPEEAQEIDDQQAAQRLGKTRSRRNVPAPSPELDTEEQVVEPPGLRKRKRKELASPAQQQQPAKKTRASKPPLSQPSNEKPVEKSIAQEKPKSQEKPKPREREIPQEKPKPQEKAKLQETTKPQEREKPREKPSQREKPRAKSKKQPAKRKNKSAAEEEPAEGKSGSVSVTVQRYVKPRAPREGENGSASVLDTIPLGNRGGVNAIDVLSKLCEELVETYMEKLQEAAMAAKDSASRREKKTMLRALDAFREELRTRLLEQTISLDTLHALRKRVRAAQKEKISLRDEIMRVRAERDQVALRMDAIRLRHEIESKEALRDISLSSVMHDIDLAVEKGQAAPELSDAEQKQADLANLELLVNQVADQASSKSDGGGTLRQIKEFNAFLERAAAILEGRRV</sequence>
<protein>
    <recommendedName>
        <fullName evidence="3">Inner kinetochore subunit AME1 domain-containing protein</fullName>
    </recommendedName>
</protein>
<feature type="compositionally biased region" description="Basic residues" evidence="2">
    <location>
        <begin position="532"/>
        <end position="544"/>
    </location>
</feature>
<evidence type="ECO:0000313" key="4">
    <source>
        <dbReference type="EMBL" id="KAK4229760.1"/>
    </source>
</evidence>
<dbReference type="Pfam" id="PF20994">
    <property type="entry name" value="CENPU"/>
    <property type="match status" value="1"/>
</dbReference>
<feature type="compositionally biased region" description="Basic and acidic residues" evidence="2">
    <location>
        <begin position="1"/>
        <end position="13"/>
    </location>
</feature>
<feature type="domain" description="Inner kinetochore subunit AME1" evidence="3">
    <location>
        <begin position="590"/>
        <end position="780"/>
    </location>
</feature>
<feature type="compositionally biased region" description="Acidic residues" evidence="2">
    <location>
        <begin position="35"/>
        <end position="45"/>
    </location>
</feature>
<feature type="region of interest" description="Disordered" evidence="2">
    <location>
        <begin position="1"/>
        <end position="181"/>
    </location>
</feature>
<feature type="compositionally biased region" description="Polar residues" evidence="2">
    <location>
        <begin position="118"/>
        <end position="131"/>
    </location>
</feature>
<dbReference type="InterPro" id="IPR048743">
    <property type="entry name" value="AME1"/>
</dbReference>
<feature type="compositionally biased region" description="Polar residues" evidence="2">
    <location>
        <begin position="255"/>
        <end position="272"/>
    </location>
</feature>
<keyword evidence="1" id="KW-0175">Coiled coil</keyword>
<evidence type="ECO:0000259" key="3">
    <source>
        <dbReference type="Pfam" id="PF20994"/>
    </source>
</evidence>
<feature type="compositionally biased region" description="Acidic residues" evidence="2">
    <location>
        <begin position="139"/>
        <end position="176"/>
    </location>
</feature>